<dbReference type="Proteomes" id="UP001321498">
    <property type="component" value="Chromosome"/>
</dbReference>
<name>A0ABN6XNW5_9MICO</name>
<proteinExistence type="predicted"/>
<protein>
    <recommendedName>
        <fullName evidence="1">D-inositol 3-phosphate glycosyltransferase</fullName>
    </recommendedName>
</protein>
<dbReference type="InterPro" id="IPR028098">
    <property type="entry name" value="Glyco_trans_4-like_N"/>
</dbReference>
<evidence type="ECO:0000256" key="2">
    <source>
        <dbReference type="ARBA" id="ARBA00022676"/>
    </source>
</evidence>
<dbReference type="SUPFAM" id="SSF53756">
    <property type="entry name" value="UDP-Glycosyltransferase/glycogen phosphorylase"/>
    <property type="match status" value="1"/>
</dbReference>
<reference evidence="7" key="1">
    <citation type="journal article" date="2019" name="Int. J. Syst. Evol. Microbiol.">
        <title>The Global Catalogue of Microorganisms (GCM) 10K type strain sequencing project: providing services to taxonomists for standard genome sequencing and annotation.</title>
        <authorList>
            <consortium name="The Broad Institute Genomics Platform"/>
            <consortium name="The Broad Institute Genome Sequencing Center for Infectious Disease"/>
            <person name="Wu L."/>
            <person name="Ma J."/>
        </authorList>
    </citation>
    <scope>NUCLEOTIDE SEQUENCE [LARGE SCALE GENOMIC DNA]</scope>
    <source>
        <strain evidence="7">NBRC 108725</strain>
    </source>
</reference>
<dbReference type="InterPro" id="IPR050194">
    <property type="entry name" value="Glycosyltransferase_grp1"/>
</dbReference>
<accession>A0ABN6XNW5</accession>
<evidence type="ECO:0000313" key="7">
    <source>
        <dbReference type="Proteomes" id="UP001321498"/>
    </source>
</evidence>
<evidence type="ECO:0000256" key="3">
    <source>
        <dbReference type="ARBA" id="ARBA00022679"/>
    </source>
</evidence>
<dbReference type="Pfam" id="PF13439">
    <property type="entry name" value="Glyco_transf_4"/>
    <property type="match status" value="1"/>
</dbReference>
<dbReference type="InterPro" id="IPR001296">
    <property type="entry name" value="Glyco_trans_1"/>
</dbReference>
<evidence type="ECO:0000313" key="6">
    <source>
        <dbReference type="EMBL" id="BDZ46687.1"/>
    </source>
</evidence>
<dbReference type="RefSeq" id="WP_286276694.1">
    <property type="nucleotide sequence ID" value="NZ_AP027731.1"/>
</dbReference>
<sequence>MDATPLTVLIVCDTFSPDVNGAANFAVRLAAGLTGRGHDVHVMAQSHNNRQGAYQETHAGETFTVHRLLSARWPKHDWIRFAYPWRINANSRRIIKAIKPDVVHIQSHLLSGRGASTEAVKLGVRIVATNHFMPENLLEFTGLPKFIWPTAVKITWKDATRILSRAAEVTTPTRRAADYLEQMTGLRGVHAISCGIRASDYTPSFEPRTQNRIVFCGRVTGEKQLDVLLDAVAVLPEDLDVQVDIVGDGDQRRPLESQAARLGIDDRVTFHGRVTDTRLRRVLTEGTVFAMPSIAELQSIATMEAMASGLPIVAANAMALPHLVRDEENGYLFPPGDVAALADRIERVLRLPEEDLLVMKNASLRAIEPHDIETTLNVFESLYRGETIEDPVTEVAPLTGKLREQFRSLRRRVRGTAHWPEGLESRAVR</sequence>
<keyword evidence="7" id="KW-1185">Reference proteome</keyword>
<evidence type="ECO:0000259" key="5">
    <source>
        <dbReference type="Pfam" id="PF13439"/>
    </source>
</evidence>
<feature type="domain" description="Glycosyl transferase family 1" evidence="4">
    <location>
        <begin position="206"/>
        <end position="355"/>
    </location>
</feature>
<evidence type="ECO:0000259" key="4">
    <source>
        <dbReference type="Pfam" id="PF00534"/>
    </source>
</evidence>
<dbReference type="PANTHER" id="PTHR45947">
    <property type="entry name" value="SULFOQUINOVOSYL TRANSFERASE SQD2"/>
    <property type="match status" value="1"/>
</dbReference>
<dbReference type="Gene3D" id="3.40.50.2000">
    <property type="entry name" value="Glycogen Phosphorylase B"/>
    <property type="match status" value="2"/>
</dbReference>
<organism evidence="6 7">
    <name type="scientific">Naasia aerilata</name>
    <dbReference type="NCBI Taxonomy" id="1162966"/>
    <lineage>
        <taxon>Bacteria</taxon>
        <taxon>Bacillati</taxon>
        <taxon>Actinomycetota</taxon>
        <taxon>Actinomycetes</taxon>
        <taxon>Micrococcales</taxon>
        <taxon>Microbacteriaceae</taxon>
        <taxon>Naasia</taxon>
    </lineage>
</organism>
<dbReference type="Pfam" id="PF00534">
    <property type="entry name" value="Glycos_transf_1"/>
    <property type="match status" value="1"/>
</dbReference>
<dbReference type="PANTHER" id="PTHR45947:SF3">
    <property type="entry name" value="SULFOQUINOVOSYL TRANSFERASE SQD2"/>
    <property type="match status" value="1"/>
</dbReference>
<gene>
    <name evidence="6" type="ORF">GCM10025866_25960</name>
</gene>
<keyword evidence="2" id="KW-0328">Glycosyltransferase</keyword>
<keyword evidence="3" id="KW-0808">Transferase</keyword>
<feature type="domain" description="Glycosyltransferase subfamily 4-like N-terminal" evidence="5">
    <location>
        <begin position="19"/>
        <end position="197"/>
    </location>
</feature>
<evidence type="ECO:0000256" key="1">
    <source>
        <dbReference type="ARBA" id="ARBA00021292"/>
    </source>
</evidence>
<dbReference type="EMBL" id="AP027731">
    <property type="protein sequence ID" value="BDZ46687.1"/>
    <property type="molecule type" value="Genomic_DNA"/>
</dbReference>